<evidence type="ECO:0000256" key="6">
    <source>
        <dbReference type="ARBA" id="ARBA00022837"/>
    </source>
</evidence>
<keyword evidence="6 12" id="KW-0106">Calcium</keyword>
<dbReference type="GO" id="GO:0015288">
    <property type="term" value="F:porin activity"/>
    <property type="evidence" value="ECO:0007669"/>
    <property type="project" value="UniProtKB-KW"/>
</dbReference>
<feature type="binding site" evidence="12">
    <location>
        <position position="219"/>
    </location>
    <ligand>
        <name>Ca(2+)</name>
        <dbReference type="ChEBI" id="CHEBI:29108"/>
        <label>1</label>
    </ligand>
</feature>
<dbReference type="InterPro" id="IPR000531">
    <property type="entry name" value="Beta-barrel_TonB"/>
</dbReference>
<feature type="chain" id="PRO_5018798555" description="Vitamin B12 transporter BtuB" evidence="12">
    <location>
        <begin position="26"/>
        <end position="627"/>
    </location>
</feature>
<dbReference type="PANTHER" id="PTHR30069:SF53">
    <property type="entry name" value="COLICIN I RECEPTOR-RELATED"/>
    <property type="match status" value="1"/>
</dbReference>
<sequence length="627" mass="69566" precursor="true">MLVFMTIKKYTLLTALSVTAFSGWAQDSTTTSNDDMVVTANRFPQPISSILAPVDVVTRNDIDRWQSTNLNDVMRRLPGVNIAQTGGPGQQSSLFIRGTDARHVLVLVDGVRLNQSGISGSSDLSQIPVSLVQRIEYIRGPRSAVYGSDAIGGVVNIITVREALGSTLTAGVGSNGYQNYGGSTQQKLGDSTTVTLAGNYDYSKGYDIVAAGNTGMASQPDRDGYMGKMLWAGVNHDFNNQFSGFARAYGFDNRSDYDGSYYPGSALLDTRQLSSRTYDTGLRFKNGIYASQLIASYNRTKDYNYDPLFGRHDVSASLDDAEQYNLQWGNTLQVGKGEVSAGADWQEQTTKRKAMNATNSDEYTLRNTGIYLTGQQQINDVTLEGSARSDDNSQFGWHSTWQTSAGWEFIDGYRLIGSYGTAYKAPNLMQLYSAYGGNTNLKPEESKQWEGGLEGLTGPVTWRLSTYRNDIEELIDYDSSSNRYYNVSKAVIKGVEWTGAFDTGPLSHQVTLEYLDPRDAETNQILVRRAKQQVKYQLDWQVAELDWSVTYQYLGQRYDNTFDPTTFAPSSVKLGGISLWDLAVSYPVTSHLTVRGRIANLFDKDYETVYGYKTAGREYYLTGSYNF</sequence>
<keyword evidence="4 12" id="KW-0812">Transmembrane</keyword>
<feature type="binding site" evidence="12">
    <location>
        <position position="259"/>
    </location>
    <ligand>
        <name>cyanocob(III)alamin</name>
        <dbReference type="ChEBI" id="CHEBI:17439"/>
    </ligand>
</feature>
<feature type="binding site" evidence="12">
    <location>
        <position position="258"/>
    </location>
    <ligand>
        <name>Ca(2+)</name>
        <dbReference type="ChEBI" id="CHEBI:29108"/>
        <label>2</label>
    </ligand>
</feature>
<evidence type="ECO:0000256" key="12">
    <source>
        <dbReference type="HAMAP-Rule" id="MF_01531"/>
    </source>
</evidence>
<dbReference type="Pfam" id="PF00593">
    <property type="entry name" value="TonB_dep_Rec_b-barrel"/>
    <property type="match status" value="1"/>
</dbReference>
<dbReference type="GO" id="GO:0009279">
    <property type="term" value="C:cell outer membrane"/>
    <property type="evidence" value="ECO:0007669"/>
    <property type="project" value="UniProtKB-SubCell"/>
</dbReference>
<evidence type="ECO:0000256" key="1">
    <source>
        <dbReference type="ARBA" id="ARBA00004571"/>
    </source>
</evidence>
<evidence type="ECO:0000256" key="9">
    <source>
        <dbReference type="ARBA" id="ARBA00023114"/>
    </source>
</evidence>
<dbReference type="HAMAP" id="MF_01531">
    <property type="entry name" value="BtuB"/>
    <property type="match status" value="1"/>
</dbReference>
<comment type="function">
    <text evidence="12">Involved in the active translocation of vitamin B12 (cyanocobalamin) across the outer membrane to the periplasmic space. It derives its energy for transport by interacting with the trans-periplasmic membrane protein TonB.</text>
</comment>
<dbReference type="eggNOG" id="COG4206">
    <property type="taxonomic scope" value="Bacteria"/>
</dbReference>
<name>A0A0T9MPP1_YERIN</name>
<reference evidence="17 18" key="1">
    <citation type="submission" date="2015-03" db="EMBL/GenBank/DDBJ databases">
        <authorList>
            <person name="Murphy D."/>
        </authorList>
    </citation>
    <scope>NUCLEOTIDE SEQUENCE [LARGE SCALE GENOMIC DNA]</scope>
    <source>
        <strain evidence="17 18">BR165/97</strain>
    </source>
</reference>
<evidence type="ECO:0000259" key="15">
    <source>
        <dbReference type="Pfam" id="PF00593"/>
    </source>
</evidence>
<feature type="binding site" evidence="12">
    <location>
        <position position="221"/>
    </location>
    <ligand>
        <name>Ca(2+)</name>
        <dbReference type="ChEBI" id="CHEBI:29108"/>
        <label>2</label>
    </ligand>
</feature>
<dbReference type="GO" id="GO:0006811">
    <property type="term" value="P:monoatomic ion transport"/>
    <property type="evidence" value="ECO:0007669"/>
    <property type="project" value="UniProtKB-KW"/>
</dbReference>
<dbReference type="SUPFAM" id="SSF56935">
    <property type="entry name" value="Porins"/>
    <property type="match status" value="1"/>
</dbReference>
<feature type="short sequence motif" description="TonB C-terminal box" evidence="12 14">
    <location>
        <begin position="610"/>
        <end position="627"/>
    </location>
</feature>
<dbReference type="Gene3D" id="2.40.170.20">
    <property type="entry name" value="TonB-dependent receptor, beta-barrel domain"/>
    <property type="match status" value="1"/>
</dbReference>
<dbReference type="InterPro" id="IPR036942">
    <property type="entry name" value="Beta-barrel_TonB_sf"/>
</dbReference>
<dbReference type="PANTHER" id="PTHR30069">
    <property type="entry name" value="TONB-DEPENDENT OUTER MEMBRANE RECEPTOR"/>
    <property type="match status" value="1"/>
</dbReference>
<dbReference type="InterPro" id="IPR010917">
    <property type="entry name" value="TonB_rcpt_CS"/>
</dbReference>
<feature type="domain" description="TonB-dependent receptor-like beta-barrel" evidence="15">
    <location>
        <begin position="209"/>
        <end position="601"/>
    </location>
</feature>
<feature type="binding site" evidence="12">
    <location>
        <position position="258"/>
    </location>
    <ligand>
        <name>Ca(2+)</name>
        <dbReference type="ChEBI" id="CHEBI:29108"/>
        <label>1</label>
    </ligand>
</feature>
<dbReference type="EMBL" id="CPZJ01000017">
    <property type="protein sequence ID" value="CNG33173.1"/>
    <property type="molecule type" value="Genomic_DNA"/>
</dbReference>
<evidence type="ECO:0000313" key="18">
    <source>
        <dbReference type="Proteomes" id="UP000038750"/>
    </source>
</evidence>
<gene>
    <name evidence="12 17" type="primary">btuB</name>
    <name evidence="17" type="ORF">ERS008530_03505</name>
</gene>
<comment type="similarity">
    <text evidence="12">Belongs to the TonB-dependent receptor family. BtuB (TC 1.B.14.3.1) subfamily.</text>
</comment>
<keyword evidence="2 12" id="KW-0813">Transport</keyword>
<dbReference type="Proteomes" id="UP000038750">
    <property type="component" value="Unassembled WGS sequence"/>
</dbReference>
<dbReference type="PROSITE" id="PS01156">
    <property type="entry name" value="TONB_DEPENDENT_REC_2"/>
    <property type="match status" value="1"/>
</dbReference>
<dbReference type="InterPro" id="IPR012910">
    <property type="entry name" value="Plug_dom"/>
</dbReference>
<dbReference type="InterPro" id="IPR037066">
    <property type="entry name" value="Plug_dom_sf"/>
</dbReference>
<feature type="signal peptide" evidence="12">
    <location>
        <begin position="1"/>
        <end position="25"/>
    </location>
</feature>
<dbReference type="GO" id="GO:0015420">
    <property type="term" value="F:ABC-type vitamin B12 transporter activity"/>
    <property type="evidence" value="ECO:0007669"/>
    <property type="project" value="InterPro"/>
</dbReference>
<dbReference type="InterPro" id="IPR039426">
    <property type="entry name" value="TonB-dep_rcpt-like"/>
</dbReference>
<evidence type="ECO:0000256" key="4">
    <source>
        <dbReference type="ARBA" id="ARBA00022692"/>
    </source>
</evidence>
<dbReference type="GO" id="GO:0046872">
    <property type="term" value="F:metal ion binding"/>
    <property type="evidence" value="ECO:0007669"/>
    <property type="project" value="UniProtKB-KW"/>
</dbReference>
<keyword evidence="9 12" id="KW-0626">Porin</keyword>
<dbReference type="Pfam" id="PF07715">
    <property type="entry name" value="Plug"/>
    <property type="match status" value="1"/>
</dbReference>
<dbReference type="NCBIfam" id="NF007926">
    <property type="entry name" value="PRK10641.1"/>
    <property type="match status" value="1"/>
</dbReference>
<keyword evidence="12" id="KW-0479">Metal-binding</keyword>
<keyword evidence="11 12" id="KW-0998">Cell outer membrane</keyword>
<dbReference type="Gene3D" id="2.170.130.10">
    <property type="entry name" value="TonB-dependent receptor, plug domain"/>
    <property type="match status" value="1"/>
</dbReference>
<evidence type="ECO:0000256" key="5">
    <source>
        <dbReference type="ARBA" id="ARBA00022729"/>
    </source>
</evidence>
<protein>
    <recommendedName>
        <fullName evidence="12">Vitamin B12 transporter BtuB</fullName>
    </recommendedName>
    <alternativeName>
        <fullName evidence="12">Cobalamin receptor</fullName>
    </alternativeName>
    <alternativeName>
        <fullName evidence="12">Outer membrane cobalamin translocator</fullName>
    </alternativeName>
</protein>
<feature type="domain" description="TonB-dependent receptor plug" evidence="16">
    <location>
        <begin position="48"/>
        <end position="154"/>
    </location>
</feature>
<comment type="subcellular location">
    <subcellularLocation>
        <location evidence="1 12 13">Cell outer membrane</location>
        <topology evidence="1 12 13">Multi-pass membrane protein</topology>
    </subcellularLocation>
</comment>
<feature type="binding site" evidence="12">
    <location>
        <position position="317"/>
    </location>
    <ligand>
        <name>cyanocob(III)alamin</name>
        <dbReference type="ChEBI" id="CHEBI:17439"/>
    </ligand>
</feature>
<feature type="binding site" evidence="12">
    <location>
        <position position="93"/>
    </location>
    <ligand>
        <name>cyanocob(III)alamin</name>
        <dbReference type="ChEBI" id="CHEBI:17439"/>
    </ligand>
</feature>
<feature type="short sequence motif" description="TonB box" evidence="12">
    <location>
        <begin position="34"/>
        <end position="41"/>
    </location>
</feature>
<feature type="binding site" evidence="12">
    <location>
        <position position="269"/>
    </location>
    <ligand>
        <name>Ca(2+)</name>
        <dbReference type="ChEBI" id="CHEBI:29108"/>
        <label>2</label>
    </ligand>
</feature>
<evidence type="ECO:0000256" key="2">
    <source>
        <dbReference type="ARBA" id="ARBA00022448"/>
    </source>
</evidence>
<dbReference type="FunFam" id="2.170.130.10:FF:000002">
    <property type="entry name" value="Vitamin B12 transporter BtuB"/>
    <property type="match status" value="1"/>
</dbReference>
<keyword evidence="7 12" id="KW-0406">Ion transport</keyword>
<dbReference type="CDD" id="cd01347">
    <property type="entry name" value="ligand_gated_channel"/>
    <property type="match status" value="1"/>
</dbReference>
<feature type="binding site" evidence="12">
    <location>
        <position position="207"/>
    </location>
    <ligand>
        <name>Ca(2+)</name>
        <dbReference type="ChEBI" id="CHEBI:29108"/>
        <label>1</label>
    </ligand>
</feature>
<evidence type="ECO:0000313" key="17">
    <source>
        <dbReference type="EMBL" id="CNG33173.1"/>
    </source>
</evidence>
<keyword evidence="5 12" id="KW-0732">Signal</keyword>
<feature type="binding site" evidence="12">
    <location>
        <position position="257"/>
    </location>
    <ligand>
        <name>Ca(2+)</name>
        <dbReference type="ChEBI" id="CHEBI:29108"/>
        <label>2</label>
    </ligand>
</feature>
<dbReference type="GO" id="GO:0046930">
    <property type="term" value="C:pore complex"/>
    <property type="evidence" value="ECO:0007669"/>
    <property type="project" value="UniProtKB-KW"/>
</dbReference>
<accession>A0A0T9MPP1</accession>
<keyword evidence="8 12" id="KW-0798">TonB box</keyword>
<evidence type="ECO:0000256" key="11">
    <source>
        <dbReference type="ARBA" id="ARBA00023237"/>
    </source>
</evidence>
<evidence type="ECO:0000256" key="13">
    <source>
        <dbReference type="PROSITE-ProRule" id="PRU01360"/>
    </source>
</evidence>
<feature type="binding site" evidence="12">
    <location>
        <position position="528"/>
    </location>
    <ligand>
        <name>cyanocob(III)alamin</name>
        <dbReference type="ChEBI" id="CHEBI:17439"/>
    </ligand>
</feature>
<feature type="binding site" evidence="12">
    <location>
        <begin position="118"/>
        <end position="119"/>
    </location>
    <ligand>
        <name>cyanocob(III)alamin</name>
        <dbReference type="ChEBI" id="CHEBI:17439"/>
    </ligand>
</feature>
<evidence type="ECO:0000256" key="14">
    <source>
        <dbReference type="PROSITE-ProRule" id="PRU10144"/>
    </source>
</evidence>
<feature type="binding site" evidence="12">
    <location>
        <position position="223"/>
    </location>
    <ligand>
        <name>Ca(2+)</name>
        <dbReference type="ChEBI" id="CHEBI:29108"/>
        <label>2</label>
    </ligand>
</feature>
<dbReference type="STRING" id="631.CH53_1933"/>
<evidence type="ECO:0000259" key="16">
    <source>
        <dbReference type="Pfam" id="PF07715"/>
    </source>
</evidence>
<dbReference type="PROSITE" id="PS52016">
    <property type="entry name" value="TONB_DEPENDENT_REC_3"/>
    <property type="match status" value="1"/>
</dbReference>
<dbReference type="NCBIfam" id="TIGR01779">
    <property type="entry name" value="TonB-B12"/>
    <property type="match status" value="1"/>
</dbReference>
<comment type="caution">
    <text evidence="12">Lacks conserved residue(s) required for the propagation of feature annotation.</text>
</comment>
<evidence type="ECO:0000256" key="3">
    <source>
        <dbReference type="ARBA" id="ARBA00022452"/>
    </source>
</evidence>
<feature type="binding site" evidence="12">
    <location>
        <position position="221"/>
    </location>
    <ligand>
        <name>Ca(2+)</name>
        <dbReference type="ChEBI" id="CHEBI:29108"/>
        <label>1</label>
    </ligand>
</feature>
<evidence type="ECO:0000256" key="7">
    <source>
        <dbReference type="ARBA" id="ARBA00023065"/>
    </source>
</evidence>
<evidence type="ECO:0000256" key="8">
    <source>
        <dbReference type="ARBA" id="ARBA00023077"/>
    </source>
</evidence>
<feature type="binding site" evidence="12">
    <location>
        <position position="223"/>
    </location>
    <ligand>
        <name>Ca(2+)</name>
        <dbReference type="ChEBI" id="CHEBI:29108"/>
        <label>1</label>
    </ligand>
</feature>
<organism evidence="17 18">
    <name type="scientific">Yersinia intermedia</name>
    <dbReference type="NCBI Taxonomy" id="631"/>
    <lineage>
        <taxon>Bacteria</taxon>
        <taxon>Pseudomonadati</taxon>
        <taxon>Pseudomonadota</taxon>
        <taxon>Gammaproteobacteria</taxon>
        <taxon>Enterobacterales</taxon>
        <taxon>Yersiniaceae</taxon>
        <taxon>Yersinia</taxon>
    </lineage>
</organism>
<evidence type="ECO:0000256" key="10">
    <source>
        <dbReference type="ARBA" id="ARBA00023136"/>
    </source>
</evidence>
<keyword evidence="10 12" id="KW-0472">Membrane</keyword>
<dbReference type="AlphaFoldDB" id="A0A0T9MPP1"/>
<dbReference type="InterPro" id="IPR010101">
    <property type="entry name" value="B12_transptr_BtuB"/>
</dbReference>
<keyword evidence="3 12" id="KW-1134">Transmembrane beta strand</keyword>
<proteinExistence type="inferred from homology"/>